<comment type="cofactor">
    <cofactor evidence="1">
        <name>pyridoxal 5'-phosphate</name>
        <dbReference type="ChEBI" id="CHEBI:597326"/>
    </cofactor>
</comment>
<evidence type="ECO:0000313" key="4">
    <source>
        <dbReference type="EMBL" id="GAG01795.1"/>
    </source>
</evidence>
<dbReference type="SUPFAM" id="SSF53383">
    <property type="entry name" value="PLP-dependent transferases"/>
    <property type="match status" value="1"/>
</dbReference>
<proteinExistence type="inferred from homology"/>
<dbReference type="Gene3D" id="3.90.1150.10">
    <property type="entry name" value="Aspartate Aminotransferase, domain 1"/>
    <property type="match status" value="1"/>
</dbReference>
<dbReference type="PANTHER" id="PTHR11601">
    <property type="entry name" value="CYSTEINE DESULFURYLASE FAMILY MEMBER"/>
    <property type="match status" value="1"/>
</dbReference>
<dbReference type="InterPro" id="IPR015421">
    <property type="entry name" value="PyrdxlP-dep_Trfase_major"/>
</dbReference>
<organism evidence="4">
    <name type="scientific">marine sediment metagenome</name>
    <dbReference type="NCBI Taxonomy" id="412755"/>
    <lineage>
        <taxon>unclassified sequences</taxon>
        <taxon>metagenomes</taxon>
        <taxon>ecological metagenomes</taxon>
    </lineage>
</organism>
<comment type="similarity">
    <text evidence="2">Belongs to the class-V pyridoxal-phosphate-dependent aminotransferase family. NifS/IscS subfamily.</text>
</comment>
<feature type="non-terminal residue" evidence="4">
    <location>
        <position position="112"/>
    </location>
</feature>
<feature type="domain" description="Aminotransferase class V" evidence="3">
    <location>
        <begin position="8"/>
        <end position="111"/>
    </location>
</feature>
<dbReference type="Pfam" id="PF00266">
    <property type="entry name" value="Aminotran_5"/>
    <property type="match status" value="1"/>
</dbReference>
<accession>X0U8A7</accession>
<sequence>MDKKKKYIYFDHSATTPVLPEIAGVVCECFSKFYGNASEPHTPGHQAKELLDSSRLTVANALGAKPREIVFTSGGTEGDNLAVLGVAEAYQKKGNHIITSEVEHPAVLMPLR</sequence>
<comment type="caution">
    <text evidence="4">The sequence shown here is derived from an EMBL/GenBank/DDBJ whole genome shotgun (WGS) entry which is preliminary data.</text>
</comment>
<evidence type="ECO:0000256" key="1">
    <source>
        <dbReference type="ARBA" id="ARBA00001933"/>
    </source>
</evidence>
<reference evidence="4" key="1">
    <citation type="journal article" date="2014" name="Front. Microbiol.">
        <title>High frequency of phylogenetically diverse reductive dehalogenase-homologous genes in deep subseafloor sedimentary metagenomes.</title>
        <authorList>
            <person name="Kawai M."/>
            <person name="Futagami T."/>
            <person name="Toyoda A."/>
            <person name="Takaki Y."/>
            <person name="Nishi S."/>
            <person name="Hori S."/>
            <person name="Arai W."/>
            <person name="Tsubouchi T."/>
            <person name="Morono Y."/>
            <person name="Uchiyama I."/>
            <person name="Ito T."/>
            <person name="Fujiyama A."/>
            <person name="Inagaki F."/>
            <person name="Takami H."/>
        </authorList>
    </citation>
    <scope>NUCLEOTIDE SEQUENCE</scope>
    <source>
        <strain evidence="4">Expedition CK06-06</strain>
    </source>
</reference>
<name>X0U8A7_9ZZZZ</name>
<evidence type="ECO:0000259" key="3">
    <source>
        <dbReference type="Pfam" id="PF00266"/>
    </source>
</evidence>
<dbReference type="Gene3D" id="3.40.640.10">
    <property type="entry name" value="Type I PLP-dependent aspartate aminotransferase-like (Major domain)"/>
    <property type="match status" value="1"/>
</dbReference>
<dbReference type="AlphaFoldDB" id="X0U8A7"/>
<evidence type="ECO:0000256" key="2">
    <source>
        <dbReference type="ARBA" id="ARBA00006490"/>
    </source>
</evidence>
<dbReference type="InterPro" id="IPR000192">
    <property type="entry name" value="Aminotrans_V_dom"/>
</dbReference>
<dbReference type="PANTHER" id="PTHR11601:SF34">
    <property type="entry name" value="CYSTEINE DESULFURASE"/>
    <property type="match status" value="1"/>
</dbReference>
<protein>
    <recommendedName>
        <fullName evidence="3">Aminotransferase class V domain-containing protein</fullName>
    </recommendedName>
</protein>
<gene>
    <name evidence="4" type="ORF">S01H1_45660</name>
</gene>
<dbReference type="EMBL" id="BARS01029195">
    <property type="protein sequence ID" value="GAG01795.1"/>
    <property type="molecule type" value="Genomic_DNA"/>
</dbReference>
<dbReference type="InterPro" id="IPR015422">
    <property type="entry name" value="PyrdxlP-dep_Trfase_small"/>
</dbReference>
<dbReference type="InterPro" id="IPR015424">
    <property type="entry name" value="PyrdxlP-dep_Trfase"/>
</dbReference>